<dbReference type="SUPFAM" id="SSF52777">
    <property type="entry name" value="CoA-dependent acyltransferases"/>
    <property type="match status" value="2"/>
</dbReference>
<dbReference type="Pfam" id="PF00668">
    <property type="entry name" value="Condensation"/>
    <property type="match status" value="1"/>
</dbReference>
<dbReference type="RefSeq" id="WP_213248258.1">
    <property type="nucleotide sequence ID" value="NZ_CP045806.1"/>
</dbReference>
<protein>
    <submittedName>
        <fullName evidence="3">Condensation protein</fullName>
    </submittedName>
</protein>
<organism evidence="3 4">
    <name type="scientific">Gordonia pseudamarae</name>
    <dbReference type="NCBI Taxonomy" id="2831662"/>
    <lineage>
        <taxon>Bacteria</taxon>
        <taxon>Bacillati</taxon>
        <taxon>Actinomycetota</taxon>
        <taxon>Actinomycetes</taxon>
        <taxon>Mycobacteriales</taxon>
        <taxon>Gordoniaceae</taxon>
        <taxon>Gordonia</taxon>
    </lineage>
</organism>
<feature type="region of interest" description="Disordered" evidence="1">
    <location>
        <begin position="270"/>
        <end position="313"/>
    </location>
</feature>
<gene>
    <name evidence="3" type="ORF">GII31_07550</name>
</gene>
<dbReference type="EMBL" id="CP045809">
    <property type="protein sequence ID" value="QHN34774.1"/>
    <property type="molecule type" value="Genomic_DNA"/>
</dbReference>
<keyword evidence="4" id="KW-1185">Reference proteome</keyword>
<name>A0ABX6IFZ8_9ACTN</name>
<dbReference type="InterPro" id="IPR001242">
    <property type="entry name" value="Condensation_dom"/>
</dbReference>
<evidence type="ECO:0000259" key="2">
    <source>
        <dbReference type="Pfam" id="PF00668"/>
    </source>
</evidence>
<feature type="domain" description="Condensation" evidence="2">
    <location>
        <begin position="313"/>
        <end position="422"/>
    </location>
</feature>
<evidence type="ECO:0000313" key="4">
    <source>
        <dbReference type="Proteomes" id="UP001059836"/>
    </source>
</evidence>
<dbReference type="Gene3D" id="3.30.559.10">
    <property type="entry name" value="Chloramphenicol acetyltransferase-like domain"/>
    <property type="match status" value="1"/>
</dbReference>
<dbReference type="Gene3D" id="3.30.559.30">
    <property type="entry name" value="Nonribosomal peptide synthetase, condensation domain"/>
    <property type="match status" value="1"/>
</dbReference>
<dbReference type="Proteomes" id="UP001059836">
    <property type="component" value="Chromosome"/>
</dbReference>
<dbReference type="InterPro" id="IPR023213">
    <property type="entry name" value="CAT-like_dom_sf"/>
</dbReference>
<proteinExistence type="predicted"/>
<evidence type="ECO:0000256" key="1">
    <source>
        <dbReference type="SAM" id="MobiDB-lite"/>
    </source>
</evidence>
<evidence type="ECO:0000313" key="3">
    <source>
        <dbReference type="EMBL" id="QHN34774.1"/>
    </source>
</evidence>
<accession>A0ABX6IFZ8</accession>
<sequence length="527" mass="57287">MKFVQILEEPIAPGGLVEWTPYVPGGLGEWTTDSRPTSHNHEQHLRSAFDYRLRTRREGGRESWLGLAIEFDEPLSIPAIRATLLAWIDRHEVLRSHVILKGIRPQGAPGLVRLTTGPGTVRLRMGRVGWYSDAAAMTDQIAGAFDRATAPLHWPAYMFSTVGREDSFTLLFAGDHSLLDGYSLIVAQNELVALYRAARDRARTHGDPGVPSLSEVGSYVDFSAQERRLADETGPDHPAIEVWTTFLRTGHGQMPRFAAAERRLPAVARPAVPGAPEPSGHPVPGAGGARTGDCGTEQDGTEQDETGPPQDSITELLLDDDQTNRFTAVCSEAGGSLFAGVLAALAIVYREMTGDTEFRCVMPRHTRTDPEWLASLGWFVGLAPVCLDMSDSPTFGQLIVRANAELKHGRVGATVPYLRVAELIEGTHPDVLAGEPRFAVSFIDTRYAPGAAAADAGRARVLRSHCYAPEEVFIWINRTPGGLRVSTRFPAADAHDPSTGDLVSTYIHRFADLLTATGDHSTFATDE</sequence>
<reference evidence="3" key="1">
    <citation type="journal article" date="2021" name="Nat. Microbiol.">
        <title>Cocultivation of an ultrasmall environmental parasitic bacterium with lytic ability against bacteria associated with wastewater foams.</title>
        <authorList>
            <person name="Batinovic S."/>
            <person name="Rose J.J.A."/>
            <person name="Ratcliffe J."/>
            <person name="Seviour R.J."/>
            <person name="Petrovski S."/>
        </authorList>
    </citation>
    <scope>NUCLEOTIDE SEQUENCE</scope>
    <source>
        <strain evidence="3">CON9</strain>
    </source>
</reference>